<organism evidence="2 3">
    <name type="scientific">Phocaeicola plebeius (strain DSM 17135 / JCM 12973 / CCUG 54634 / M2)</name>
    <name type="common">Bacteroides plebeius</name>
    <dbReference type="NCBI Taxonomy" id="484018"/>
    <lineage>
        <taxon>Bacteria</taxon>
        <taxon>Pseudomonadati</taxon>
        <taxon>Bacteroidota</taxon>
        <taxon>Bacteroidia</taxon>
        <taxon>Bacteroidales</taxon>
        <taxon>Bacteroidaceae</taxon>
        <taxon>Phocaeicola</taxon>
    </lineage>
</organism>
<name>B5CU11_PHOPM</name>
<accession>B5CU11</accession>
<sequence>MQKRKKSVPLQPLSRGRAAEDDRLSKAGATEESAGCCTEYLTLRMSKGARKGKPHAFLKPSEKFFQKKL</sequence>
<comment type="caution">
    <text evidence="2">The sequence shown here is derived from an EMBL/GenBank/DDBJ whole genome shotgun (WGS) entry which is preliminary data.</text>
</comment>
<reference evidence="2 3" key="2">
    <citation type="submission" date="2008-08" db="EMBL/GenBank/DDBJ databases">
        <authorList>
            <person name="Fulton L."/>
            <person name="Clifton S."/>
            <person name="Fulton B."/>
            <person name="Xu J."/>
            <person name="Minx P."/>
            <person name="Pepin K.H."/>
            <person name="Johnson M."/>
            <person name="Thiruvilangam P."/>
            <person name="Bhonagiri V."/>
            <person name="Nash W.E."/>
            <person name="Mardis E.R."/>
            <person name="Wilson R.K."/>
        </authorList>
    </citation>
    <scope>NUCLEOTIDE SEQUENCE [LARGE SCALE GENOMIC DNA]</scope>
    <source>
        <strain evidence="3">DSM 17135 / JCM 12973 / M2</strain>
    </source>
</reference>
<gene>
    <name evidence="2" type="ORF">BACPLE_00011</name>
</gene>
<dbReference type="EMBL" id="ABQC02000002">
    <property type="protein sequence ID" value="EDY97224.1"/>
    <property type="molecule type" value="Genomic_DNA"/>
</dbReference>
<protein>
    <submittedName>
        <fullName evidence="2">Uncharacterized protein</fullName>
    </submittedName>
</protein>
<evidence type="ECO:0000313" key="2">
    <source>
        <dbReference type="EMBL" id="EDY97224.1"/>
    </source>
</evidence>
<dbReference type="HOGENOM" id="CLU_186608_0_0_10"/>
<dbReference type="AlphaFoldDB" id="B5CU11"/>
<proteinExistence type="predicted"/>
<feature type="region of interest" description="Disordered" evidence="1">
    <location>
        <begin position="1"/>
        <end position="30"/>
    </location>
</feature>
<dbReference type="Proteomes" id="UP000003452">
    <property type="component" value="Unassembled WGS sequence"/>
</dbReference>
<evidence type="ECO:0000313" key="3">
    <source>
        <dbReference type="Proteomes" id="UP000003452"/>
    </source>
</evidence>
<evidence type="ECO:0000256" key="1">
    <source>
        <dbReference type="SAM" id="MobiDB-lite"/>
    </source>
</evidence>
<reference evidence="2 3" key="1">
    <citation type="submission" date="2008-08" db="EMBL/GenBank/DDBJ databases">
        <title>Draft genome sequence of Bacteroides plebeius (DSM 17135).</title>
        <authorList>
            <person name="Sudarsanam P."/>
            <person name="Ley R."/>
            <person name="Guruge J."/>
            <person name="Turnbaugh P.J."/>
            <person name="Mahowald M."/>
            <person name="Liep D."/>
            <person name="Gordon J."/>
        </authorList>
    </citation>
    <scope>NUCLEOTIDE SEQUENCE [LARGE SCALE GENOMIC DNA]</scope>
    <source>
        <strain evidence="3">DSM 17135 / JCM 12973 / M2</strain>
    </source>
</reference>